<comment type="caution">
    <text evidence="4">The sequence shown here is derived from an EMBL/GenBank/DDBJ whole genome shotgun (WGS) entry which is preliminary data.</text>
</comment>
<accession>A0ABP8NLC8</accession>
<evidence type="ECO:0000256" key="2">
    <source>
        <dbReference type="ARBA" id="ARBA00023315"/>
    </source>
</evidence>
<evidence type="ECO:0000313" key="5">
    <source>
        <dbReference type="Proteomes" id="UP001501175"/>
    </source>
</evidence>
<protein>
    <submittedName>
        <fullName evidence="4">GNAT family N-acetyltransferase</fullName>
    </submittedName>
</protein>
<keyword evidence="2" id="KW-0012">Acyltransferase</keyword>
<dbReference type="InterPro" id="IPR016181">
    <property type="entry name" value="Acyl_CoA_acyltransferase"/>
</dbReference>
<dbReference type="Gene3D" id="3.40.630.30">
    <property type="match status" value="1"/>
</dbReference>
<feature type="domain" description="N-acetyltransferase" evidence="3">
    <location>
        <begin position="4"/>
        <end position="139"/>
    </location>
</feature>
<dbReference type="RefSeq" id="WP_345248610.1">
    <property type="nucleotide sequence ID" value="NZ_BAABHD010000082.1"/>
</dbReference>
<keyword evidence="1" id="KW-0808">Transferase</keyword>
<sequence length="141" mass="16102">MLNQPIISIKSIPPEATYPLRHRVLWPDKPLAYVRVEDDARGYHYGAFDGSELVAVISLFVKDGVARFRKFATHPDYQRQGIGSRLLEQVIEEARAQGAHTLWCDARQEAADFYRKFGMETTGAPFYKGSVVYHRMQRSLG</sequence>
<evidence type="ECO:0000313" key="4">
    <source>
        <dbReference type="EMBL" id="GAA4467744.1"/>
    </source>
</evidence>
<dbReference type="PANTHER" id="PTHR43420">
    <property type="entry name" value="ACETYLTRANSFERASE"/>
    <property type="match status" value="1"/>
</dbReference>
<dbReference type="PANTHER" id="PTHR43420:SF42">
    <property type="entry name" value="N-ACETYLTRANSFERASE DOMAIN-CONTAINING PROTEIN"/>
    <property type="match status" value="1"/>
</dbReference>
<name>A0ABP8NLC8_9BACT</name>
<gene>
    <name evidence="4" type="ORF">GCM10023189_51950</name>
</gene>
<organism evidence="4 5">
    <name type="scientific">Nibrella saemangeumensis</name>
    <dbReference type="NCBI Taxonomy" id="1084526"/>
    <lineage>
        <taxon>Bacteria</taxon>
        <taxon>Pseudomonadati</taxon>
        <taxon>Bacteroidota</taxon>
        <taxon>Cytophagia</taxon>
        <taxon>Cytophagales</taxon>
        <taxon>Spirosomataceae</taxon>
        <taxon>Nibrella</taxon>
    </lineage>
</organism>
<keyword evidence="5" id="KW-1185">Reference proteome</keyword>
<reference evidence="5" key="1">
    <citation type="journal article" date="2019" name="Int. J. Syst. Evol. Microbiol.">
        <title>The Global Catalogue of Microorganisms (GCM) 10K type strain sequencing project: providing services to taxonomists for standard genome sequencing and annotation.</title>
        <authorList>
            <consortium name="The Broad Institute Genomics Platform"/>
            <consortium name="The Broad Institute Genome Sequencing Center for Infectious Disease"/>
            <person name="Wu L."/>
            <person name="Ma J."/>
        </authorList>
    </citation>
    <scope>NUCLEOTIDE SEQUENCE [LARGE SCALE GENOMIC DNA]</scope>
    <source>
        <strain evidence="5">JCM 17927</strain>
    </source>
</reference>
<evidence type="ECO:0000256" key="1">
    <source>
        <dbReference type="ARBA" id="ARBA00022679"/>
    </source>
</evidence>
<evidence type="ECO:0000259" key="3">
    <source>
        <dbReference type="PROSITE" id="PS51186"/>
    </source>
</evidence>
<dbReference type="InterPro" id="IPR050680">
    <property type="entry name" value="YpeA/RimI_acetyltransf"/>
</dbReference>
<dbReference type="InterPro" id="IPR000182">
    <property type="entry name" value="GNAT_dom"/>
</dbReference>
<dbReference type="Proteomes" id="UP001501175">
    <property type="component" value="Unassembled WGS sequence"/>
</dbReference>
<dbReference type="CDD" id="cd04301">
    <property type="entry name" value="NAT_SF"/>
    <property type="match status" value="1"/>
</dbReference>
<dbReference type="SUPFAM" id="SSF55729">
    <property type="entry name" value="Acyl-CoA N-acyltransferases (Nat)"/>
    <property type="match status" value="1"/>
</dbReference>
<dbReference type="PROSITE" id="PS51186">
    <property type="entry name" value="GNAT"/>
    <property type="match status" value="1"/>
</dbReference>
<proteinExistence type="predicted"/>
<dbReference type="Pfam" id="PF00583">
    <property type="entry name" value="Acetyltransf_1"/>
    <property type="match status" value="1"/>
</dbReference>
<dbReference type="EMBL" id="BAABHD010000082">
    <property type="protein sequence ID" value="GAA4467744.1"/>
    <property type="molecule type" value="Genomic_DNA"/>
</dbReference>